<sequence>MGIGLSKATPTAAAAAPASRHPLWSDLPTDLAGVVLLRLPSHADRVRFSSVCRQWRHAATTAPPPLPPALPWLNFHDGTLQSFPGGERRRFSRLNRYTICAGSSVGGWLLFRRPGRIPRRRHYLKNPLTGDVVRLPGHCDDPTGSPTAYFYICKVIVCGGGGGLVVGRISYRHDNADDVVACCRPGTSPSWSAGPWEGKCYHDMAFHDGRIYTVAGRGDLFAHEITIHKRTQQPMVSDLATQIIQVGLFESFFLDSSYAATRCERLHYLVVSNEHSKLWMVRWIIPYRHEMKMGFRVLEADMEARRWTDVESLGDEAIFVSTSCSMAVRASSYGGYVEAGKIYFADYERRQEWPIDSTCGVYDLRSKTISPGGPHISDRSSATWFFPR</sequence>
<reference evidence="3" key="1">
    <citation type="submission" date="2015-04" db="UniProtKB">
        <authorList>
            <consortium name="EnsemblPlants"/>
        </authorList>
    </citation>
    <scope>IDENTIFICATION</scope>
</reference>
<dbReference type="Gramene" id="OPUNC12G03210.1">
    <property type="protein sequence ID" value="OPUNC12G03210.1"/>
    <property type="gene ID" value="OPUNC12G03210"/>
</dbReference>
<dbReference type="HOGENOM" id="CLU_019286_9_0_1"/>
<dbReference type="InterPro" id="IPR001810">
    <property type="entry name" value="F-box_dom"/>
</dbReference>
<dbReference type="SUPFAM" id="SSF81383">
    <property type="entry name" value="F-box domain"/>
    <property type="match status" value="1"/>
</dbReference>
<dbReference type="Pfam" id="PF03478">
    <property type="entry name" value="Beta-prop_KIB1-4"/>
    <property type="match status" value="1"/>
</dbReference>
<evidence type="ECO:0000313" key="4">
    <source>
        <dbReference type="Proteomes" id="UP000026962"/>
    </source>
</evidence>
<dbReference type="InterPro" id="IPR036047">
    <property type="entry name" value="F-box-like_dom_sf"/>
</dbReference>
<organism evidence="3">
    <name type="scientific">Oryza punctata</name>
    <name type="common">Red rice</name>
    <dbReference type="NCBI Taxonomy" id="4537"/>
    <lineage>
        <taxon>Eukaryota</taxon>
        <taxon>Viridiplantae</taxon>
        <taxon>Streptophyta</taxon>
        <taxon>Embryophyta</taxon>
        <taxon>Tracheophyta</taxon>
        <taxon>Spermatophyta</taxon>
        <taxon>Magnoliopsida</taxon>
        <taxon>Liliopsida</taxon>
        <taxon>Poales</taxon>
        <taxon>Poaceae</taxon>
        <taxon>BOP clade</taxon>
        <taxon>Oryzoideae</taxon>
        <taxon>Oryzeae</taxon>
        <taxon>Oryzinae</taxon>
        <taxon>Oryza</taxon>
    </lineage>
</organism>
<dbReference type="PANTHER" id="PTHR33110:SF79">
    <property type="entry name" value="OS12G0155900 PROTEIN"/>
    <property type="match status" value="1"/>
</dbReference>
<dbReference type="STRING" id="4537.A0A0E0MJT5"/>
<dbReference type="Proteomes" id="UP000026962">
    <property type="component" value="Chromosome 12"/>
</dbReference>
<dbReference type="eggNOG" id="ENOG502SSF4">
    <property type="taxonomic scope" value="Eukaryota"/>
</dbReference>
<dbReference type="Pfam" id="PF00646">
    <property type="entry name" value="F-box"/>
    <property type="match status" value="1"/>
</dbReference>
<dbReference type="AlphaFoldDB" id="A0A0E0MJT5"/>
<reference evidence="3" key="2">
    <citation type="submission" date="2018-05" db="EMBL/GenBank/DDBJ databases">
        <title>OpunRS2 (Oryza punctata Reference Sequence Version 2).</title>
        <authorList>
            <person name="Zhang J."/>
            <person name="Kudrna D."/>
            <person name="Lee S."/>
            <person name="Talag J."/>
            <person name="Welchert J."/>
            <person name="Wing R.A."/>
        </authorList>
    </citation>
    <scope>NUCLEOTIDE SEQUENCE [LARGE SCALE GENOMIC DNA]</scope>
</reference>
<feature type="domain" description="F-box" evidence="1">
    <location>
        <begin position="24"/>
        <end position="60"/>
    </location>
</feature>
<evidence type="ECO:0000259" key="2">
    <source>
        <dbReference type="Pfam" id="PF03478"/>
    </source>
</evidence>
<proteinExistence type="predicted"/>
<dbReference type="Gene3D" id="1.20.1280.50">
    <property type="match status" value="1"/>
</dbReference>
<dbReference type="EnsemblPlants" id="OPUNC12G03210.1">
    <property type="protein sequence ID" value="OPUNC12G03210.1"/>
    <property type="gene ID" value="OPUNC12G03210"/>
</dbReference>
<evidence type="ECO:0008006" key="5">
    <source>
        <dbReference type="Google" id="ProtNLM"/>
    </source>
</evidence>
<dbReference type="PANTHER" id="PTHR33110">
    <property type="entry name" value="F-BOX/KELCH-REPEAT PROTEIN-RELATED"/>
    <property type="match status" value="1"/>
</dbReference>
<evidence type="ECO:0000259" key="1">
    <source>
        <dbReference type="Pfam" id="PF00646"/>
    </source>
</evidence>
<name>A0A0E0MJT5_ORYPU</name>
<accession>A0A0E0MJT5</accession>
<dbReference type="OMA" id="NISRVWP"/>
<dbReference type="InterPro" id="IPR005174">
    <property type="entry name" value="KIB1-4_b-propeller"/>
</dbReference>
<evidence type="ECO:0000313" key="3">
    <source>
        <dbReference type="EnsemblPlants" id="OPUNC12G03210.1"/>
    </source>
</evidence>
<feature type="domain" description="KIB1-4 beta-propeller" evidence="2">
    <location>
        <begin position="97"/>
        <end position="363"/>
    </location>
</feature>
<protein>
    <recommendedName>
        <fullName evidence="5">DUF295 domain-containing protein</fullName>
    </recommendedName>
</protein>
<keyword evidence="4" id="KW-1185">Reference proteome</keyword>